<evidence type="ECO:0000313" key="1">
    <source>
        <dbReference type="EMBL" id="QEM42080.1"/>
    </source>
</evidence>
<name>A0A5C1K861_9CAUD</name>
<reference evidence="1 2" key="1">
    <citation type="submission" date="2019-06" db="EMBL/GenBank/DDBJ databases">
        <title>A distant relative of Phikzvirus genus phages from a therapeutic phage collection.</title>
        <authorList>
            <person name="Hejnowicz M.S."/>
            <person name="Dabrowski K."/>
            <person name="Gawor J."/>
            <person name="Weber-Dabrowska B."/>
            <person name="Gromadka R."/>
            <person name="Lobocka M.B."/>
        </authorList>
    </citation>
    <scope>NUCLEOTIDE SEQUENCE [LARGE SCALE GENOMIC DNA]</scope>
</reference>
<accession>A0A5C1K861</accession>
<dbReference type="Proteomes" id="UP000322144">
    <property type="component" value="Segment"/>
</dbReference>
<proteinExistence type="predicted"/>
<keyword evidence="2" id="KW-1185">Reference proteome</keyword>
<sequence length="171" mass="19369">MTKTLHVVRVRDGIVDSLNNEGLWIDKHVNCLEDKWEAYKQTVQFQSMNWGTLYFVNEVDPSTGGDLTPYRYHEVWICQRGVVQKLDLVGDLETGMIGPDHVVAIVTTNDGMEYGFVNSVWGDRLDHSHYYGDAIMLPCENAQEAAAVNRILEKLSNGITLSVPLVMKRIK</sequence>
<dbReference type="RefSeq" id="YP_010661091.1">
    <property type="nucleotide sequence ID" value="NC_070882.1"/>
</dbReference>
<protein>
    <submittedName>
        <fullName evidence="1">Uncharacterized protein</fullName>
    </submittedName>
</protein>
<dbReference type="EMBL" id="MN103543">
    <property type="protein sequence ID" value="QEM42080.1"/>
    <property type="molecule type" value="Genomic_DNA"/>
</dbReference>
<dbReference type="GeneID" id="77937101"/>
<organism evidence="1 2">
    <name type="scientific">Pseudomonas phage vB_PaeM_PS119XW</name>
    <dbReference type="NCBI Taxonomy" id="2601632"/>
    <lineage>
        <taxon>Viruses</taxon>
        <taxon>Duplodnaviria</taxon>
        <taxon>Heunggongvirae</taxon>
        <taxon>Uroviricota</taxon>
        <taxon>Caudoviricetes</taxon>
        <taxon>Chimalliviridae</taxon>
        <taxon>Pawinskivirus</taxon>
        <taxon>Pawinskivirus PS119XW</taxon>
    </lineage>
</organism>
<evidence type="ECO:0000313" key="2">
    <source>
        <dbReference type="Proteomes" id="UP000322144"/>
    </source>
</evidence>
<dbReference type="KEGG" id="vg:77937101"/>